<evidence type="ECO:0000256" key="6">
    <source>
        <dbReference type="SAM" id="Phobius"/>
    </source>
</evidence>
<sequence>MKSEAILTHVSAIFKREIKAYFGSPVAYVFIAVFLLLMGFFTFHISHFFEMGQADLRAFFEWHPWLYLFLVPAAAMRLWAEELRMGTIELVLTFPITTGEVIIGKFLAAWAFIGIALALTFPMVLTVTYLGDPDPGPIITGYIGSFLMAGAFLGVGSMTSAVTRSQVISFILAVLICLFFILAGFPPVTAMMADWAPRWLTAVVSGLGFLSHFVSMQRGVLDLRDILYFGSVICFTLFANGIILQYKRA</sequence>
<evidence type="ECO:0000313" key="7">
    <source>
        <dbReference type="EMBL" id="EPR44625.1"/>
    </source>
</evidence>
<dbReference type="PANTHER" id="PTHR30294:SF29">
    <property type="entry name" value="MULTIDRUG ABC TRANSPORTER PERMEASE YBHS-RELATED"/>
    <property type="match status" value="1"/>
</dbReference>
<feature type="transmembrane region" description="Helical" evidence="6">
    <location>
        <begin position="226"/>
        <end position="246"/>
    </location>
</feature>
<evidence type="ECO:0000256" key="5">
    <source>
        <dbReference type="ARBA" id="ARBA00023136"/>
    </source>
</evidence>
<keyword evidence="4 6" id="KW-1133">Transmembrane helix</keyword>
<dbReference type="GO" id="GO:0140359">
    <property type="term" value="F:ABC-type transporter activity"/>
    <property type="evidence" value="ECO:0007669"/>
    <property type="project" value="InterPro"/>
</dbReference>
<dbReference type="EMBL" id="ATHJ01000022">
    <property type="protein sequence ID" value="EPR44625.1"/>
    <property type="molecule type" value="Genomic_DNA"/>
</dbReference>
<name>S7U6A1_DESML</name>
<dbReference type="Proteomes" id="UP000014977">
    <property type="component" value="Unassembled WGS sequence"/>
</dbReference>
<keyword evidence="5 6" id="KW-0472">Membrane</keyword>
<feature type="transmembrane region" description="Helical" evidence="6">
    <location>
        <begin position="21"/>
        <end position="42"/>
    </location>
</feature>
<dbReference type="STRING" id="897.B2D07_17310"/>
<dbReference type="Pfam" id="PF12679">
    <property type="entry name" value="ABC2_membrane_2"/>
    <property type="match status" value="1"/>
</dbReference>
<dbReference type="PATRIC" id="fig|1121405.3.peg.320"/>
<feature type="transmembrane region" description="Helical" evidence="6">
    <location>
        <begin position="101"/>
        <end position="125"/>
    </location>
</feature>
<evidence type="ECO:0000256" key="4">
    <source>
        <dbReference type="ARBA" id="ARBA00022989"/>
    </source>
</evidence>
<dbReference type="eggNOG" id="COG1277">
    <property type="taxonomic scope" value="Bacteria"/>
</dbReference>
<dbReference type="RefSeq" id="WP_020875324.1">
    <property type="nucleotide sequence ID" value="NZ_ATHJ01000022.1"/>
</dbReference>
<dbReference type="PANTHER" id="PTHR30294">
    <property type="entry name" value="MEMBRANE COMPONENT OF ABC TRANSPORTER YHHJ-RELATED"/>
    <property type="match status" value="1"/>
</dbReference>
<feature type="transmembrane region" description="Helical" evidence="6">
    <location>
        <begin position="167"/>
        <end position="185"/>
    </location>
</feature>
<evidence type="ECO:0000256" key="2">
    <source>
        <dbReference type="ARBA" id="ARBA00022475"/>
    </source>
</evidence>
<dbReference type="OrthoDB" id="9794512at2"/>
<comment type="caution">
    <text evidence="7">The sequence shown here is derived from an EMBL/GenBank/DDBJ whole genome shotgun (WGS) entry which is preliminary data.</text>
</comment>
<proteinExistence type="predicted"/>
<protein>
    <submittedName>
        <fullName evidence="7">ABC transporter permease</fullName>
    </submittedName>
</protein>
<evidence type="ECO:0000256" key="3">
    <source>
        <dbReference type="ARBA" id="ARBA00022692"/>
    </source>
</evidence>
<dbReference type="GO" id="GO:0005886">
    <property type="term" value="C:plasma membrane"/>
    <property type="evidence" value="ECO:0007669"/>
    <property type="project" value="UniProtKB-SubCell"/>
</dbReference>
<comment type="subcellular location">
    <subcellularLocation>
        <location evidence="1">Cell membrane</location>
        <topology evidence="1">Multi-pass membrane protein</topology>
    </subcellularLocation>
</comment>
<feature type="transmembrane region" description="Helical" evidence="6">
    <location>
        <begin position="62"/>
        <end position="80"/>
    </location>
</feature>
<gene>
    <name evidence="7" type="ORF">dsmv_1084</name>
</gene>
<keyword evidence="3 6" id="KW-0812">Transmembrane</keyword>
<dbReference type="InterPro" id="IPR051449">
    <property type="entry name" value="ABC-2_transporter_component"/>
</dbReference>
<keyword evidence="2" id="KW-1003">Cell membrane</keyword>
<keyword evidence="8" id="KW-1185">Reference proteome</keyword>
<dbReference type="AlphaFoldDB" id="S7U6A1"/>
<accession>S7U6A1</accession>
<evidence type="ECO:0000256" key="1">
    <source>
        <dbReference type="ARBA" id="ARBA00004651"/>
    </source>
</evidence>
<feature type="transmembrane region" description="Helical" evidence="6">
    <location>
        <begin position="137"/>
        <end position="155"/>
    </location>
</feature>
<organism evidence="7 8">
    <name type="scientific">Desulfococcus multivorans DSM 2059</name>
    <dbReference type="NCBI Taxonomy" id="1121405"/>
    <lineage>
        <taxon>Bacteria</taxon>
        <taxon>Pseudomonadati</taxon>
        <taxon>Thermodesulfobacteriota</taxon>
        <taxon>Desulfobacteria</taxon>
        <taxon>Desulfobacterales</taxon>
        <taxon>Desulfococcaceae</taxon>
        <taxon>Desulfococcus</taxon>
    </lineage>
</organism>
<evidence type="ECO:0000313" key="8">
    <source>
        <dbReference type="Proteomes" id="UP000014977"/>
    </source>
</evidence>
<reference evidence="7 8" key="1">
    <citation type="journal article" date="2013" name="Genome Announc.">
        <title>Draft genome sequences for three mercury-methylating, sulfate-reducing bacteria.</title>
        <authorList>
            <person name="Brown S.D."/>
            <person name="Hurt R.A.Jr."/>
            <person name="Gilmour C.C."/>
            <person name="Elias D.A."/>
        </authorList>
    </citation>
    <scope>NUCLEOTIDE SEQUENCE [LARGE SCALE GENOMIC DNA]</scope>
    <source>
        <strain evidence="7 8">DSM 2059</strain>
    </source>
</reference>